<dbReference type="SMART" id="SM00382">
    <property type="entry name" value="AAA"/>
    <property type="match status" value="1"/>
</dbReference>
<dbReference type="Proteomes" id="UP000183635">
    <property type="component" value="Unassembled WGS sequence"/>
</dbReference>
<proteinExistence type="predicted"/>
<sequence length="555" mass="61859">MKKPSASVSKITFSSGQEFTFRPKEKIIIVGSNNSGKSQTLREIVAYVSEGEKARPVVLSSLELEKNGTADELKEYLDNNATITDKHYNYKNWRFYADHTRMWGQPFLQHNLASGFIKNIDANNRLTICQLQQSVSDTDQRSAPQHLLYDSEALMRRISSLFRQAFGQDLMINYRGGSVIPIHVGQIPSSDLGHPVSDPYVEAVKKNPPLHEQGDGVKSFAGILFEAVVSDIDITMIDEPEAFLHPPQMRRLGGILASEVKGQLFVATHSSDIMRGFLEGTKGSVRMLRIRREGNKNFVAEAAPDTVKELWNTPVLRYSNALEGVFHEQAILCEDHSDCRLFNAVADYLSETQAARWLDTVYVPTGGKHAIPTIANILRKIGVPTKAVFDIDLLRSQDDLKKSVEAFGGEWAEFEEVWRKVNAAVSDGMPIKTNQEIKQFIKQIVDAAEPENLPKGDIIEAMKQGSAWSIVKKVGPAGLPRGDARKNYNALTEKLEEIGIYLVPVGEIEEFCPEMGVHGPKFVNKVLAEMSLADEKLQGLRSFVTKFHNGQHAPI</sequence>
<dbReference type="PANTHER" id="PTHR43581">
    <property type="entry name" value="ATP/GTP PHOSPHATASE"/>
    <property type="match status" value="1"/>
</dbReference>
<dbReference type="Pfam" id="PF20469">
    <property type="entry name" value="OLD-like_TOPRIM"/>
    <property type="match status" value="1"/>
</dbReference>
<dbReference type="EMBL" id="FOPU01000026">
    <property type="protein sequence ID" value="SFH68165.1"/>
    <property type="molecule type" value="Genomic_DNA"/>
</dbReference>
<gene>
    <name evidence="2" type="ORF">SAMN04488021_12640</name>
</gene>
<dbReference type="STRING" id="34004.SAMN04488021_12640"/>
<organism evidence="2 3">
    <name type="scientific">Paracoccus aminovorans</name>
    <dbReference type="NCBI Taxonomy" id="34004"/>
    <lineage>
        <taxon>Bacteria</taxon>
        <taxon>Pseudomonadati</taxon>
        <taxon>Pseudomonadota</taxon>
        <taxon>Alphaproteobacteria</taxon>
        <taxon>Rhodobacterales</taxon>
        <taxon>Paracoccaceae</taxon>
        <taxon>Paracoccus</taxon>
    </lineage>
</organism>
<dbReference type="InterPro" id="IPR034139">
    <property type="entry name" value="TOPRIM_OLD"/>
</dbReference>
<keyword evidence="3" id="KW-1185">Reference proteome</keyword>
<dbReference type="GO" id="GO:0016887">
    <property type="term" value="F:ATP hydrolysis activity"/>
    <property type="evidence" value="ECO:0007669"/>
    <property type="project" value="InterPro"/>
</dbReference>
<dbReference type="Pfam" id="PF13304">
    <property type="entry name" value="AAA_21"/>
    <property type="match status" value="1"/>
</dbReference>
<dbReference type="InterPro" id="IPR051396">
    <property type="entry name" value="Bact_Antivir_Def_Nuclease"/>
</dbReference>
<accession>A0A1I3C0R9</accession>
<evidence type="ECO:0000313" key="2">
    <source>
        <dbReference type="EMBL" id="SFH68165.1"/>
    </source>
</evidence>
<dbReference type="InterPro" id="IPR003593">
    <property type="entry name" value="AAA+_ATPase"/>
</dbReference>
<protein>
    <submittedName>
        <fullName evidence="2">AAA domain-containing protein, putative AbiEii toxin, Type IV TA system</fullName>
    </submittedName>
</protein>
<feature type="domain" description="AAA+ ATPase" evidence="1">
    <location>
        <begin position="23"/>
        <end position="294"/>
    </location>
</feature>
<dbReference type="InterPro" id="IPR003959">
    <property type="entry name" value="ATPase_AAA_core"/>
</dbReference>
<name>A0A1I3C0R9_9RHOB</name>
<dbReference type="InterPro" id="IPR027417">
    <property type="entry name" value="P-loop_NTPase"/>
</dbReference>
<dbReference type="Gene3D" id="3.40.50.300">
    <property type="entry name" value="P-loop containing nucleotide triphosphate hydrolases"/>
    <property type="match status" value="1"/>
</dbReference>
<evidence type="ECO:0000259" key="1">
    <source>
        <dbReference type="SMART" id="SM00382"/>
    </source>
</evidence>
<dbReference type="GO" id="GO:0005524">
    <property type="term" value="F:ATP binding"/>
    <property type="evidence" value="ECO:0007669"/>
    <property type="project" value="InterPro"/>
</dbReference>
<dbReference type="AlphaFoldDB" id="A0A1I3C0R9"/>
<evidence type="ECO:0000313" key="3">
    <source>
        <dbReference type="Proteomes" id="UP000183635"/>
    </source>
</evidence>
<reference evidence="2 3" key="1">
    <citation type="submission" date="2016-10" db="EMBL/GenBank/DDBJ databases">
        <authorList>
            <person name="de Groot N.N."/>
        </authorList>
    </citation>
    <scope>NUCLEOTIDE SEQUENCE [LARGE SCALE GENOMIC DNA]</scope>
    <source>
        <strain evidence="2 3">DSM 8537</strain>
    </source>
</reference>
<dbReference type="SUPFAM" id="SSF52540">
    <property type="entry name" value="P-loop containing nucleoside triphosphate hydrolases"/>
    <property type="match status" value="1"/>
</dbReference>
<dbReference type="PANTHER" id="PTHR43581:SF4">
    <property type="entry name" value="ATP_GTP PHOSPHATASE"/>
    <property type="match status" value="1"/>
</dbReference>